<accession>A0ABW6Y4G5</accession>
<evidence type="ECO:0000313" key="2">
    <source>
        <dbReference type="Proteomes" id="UP001603013"/>
    </source>
</evidence>
<evidence type="ECO:0000313" key="1">
    <source>
        <dbReference type="EMBL" id="MFF8274665.1"/>
    </source>
</evidence>
<dbReference type="PROSITE" id="PS51257">
    <property type="entry name" value="PROKAR_LIPOPROTEIN"/>
    <property type="match status" value="1"/>
</dbReference>
<name>A0ABW6Y4G5_9ACTN</name>
<proteinExistence type="predicted"/>
<dbReference type="EMBL" id="JBIBSM010000001">
    <property type="protein sequence ID" value="MFF8274665.1"/>
    <property type="molecule type" value="Genomic_DNA"/>
</dbReference>
<sequence length="111" mass="11812">MSVHRRLGTAAGAVLLTLTVAGCSDLGRTAVGTITYETGHENEVMVTSPSVKGCHELGPDGARKVENETLVDIIMYPTENCRGEESVYVPANSGNEIVPGTPPWRSYSVVH</sequence>
<dbReference type="RefSeq" id="WP_189599261.1">
    <property type="nucleotide sequence ID" value="NZ_BMTO01000001.1"/>
</dbReference>
<protein>
    <recommendedName>
        <fullName evidence="3">Lipoprotein</fullName>
    </recommendedName>
</protein>
<organism evidence="1 2">
    <name type="scientific">Streptomyces lateritius</name>
    <dbReference type="NCBI Taxonomy" id="67313"/>
    <lineage>
        <taxon>Bacteria</taxon>
        <taxon>Bacillati</taxon>
        <taxon>Actinomycetota</taxon>
        <taxon>Actinomycetes</taxon>
        <taxon>Kitasatosporales</taxon>
        <taxon>Streptomycetaceae</taxon>
        <taxon>Streptomyces</taxon>
    </lineage>
</organism>
<comment type="caution">
    <text evidence="1">The sequence shown here is derived from an EMBL/GenBank/DDBJ whole genome shotgun (WGS) entry which is preliminary data.</text>
</comment>
<gene>
    <name evidence="1" type="ORF">ACF05T_00905</name>
</gene>
<reference evidence="1 2" key="1">
    <citation type="submission" date="2024-10" db="EMBL/GenBank/DDBJ databases">
        <title>The Natural Products Discovery Center: Release of the First 8490 Sequenced Strains for Exploring Actinobacteria Biosynthetic Diversity.</title>
        <authorList>
            <person name="Kalkreuter E."/>
            <person name="Kautsar S.A."/>
            <person name="Yang D."/>
            <person name="Bader C.D."/>
            <person name="Teijaro C.N."/>
            <person name="Fluegel L."/>
            <person name="Davis C.M."/>
            <person name="Simpson J.R."/>
            <person name="Lauterbach L."/>
            <person name="Steele A.D."/>
            <person name="Gui C."/>
            <person name="Meng S."/>
            <person name="Li G."/>
            <person name="Viehrig K."/>
            <person name="Ye F."/>
            <person name="Su P."/>
            <person name="Kiefer A.F."/>
            <person name="Nichols A."/>
            <person name="Cepeda A.J."/>
            <person name="Yan W."/>
            <person name="Fan B."/>
            <person name="Jiang Y."/>
            <person name="Adhikari A."/>
            <person name="Zheng C.-J."/>
            <person name="Schuster L."/>
            <person name="Cowan T.M."/>
            <person name="Smanski M.J."/>
            <person name="Chevrette M.G."/>
            <person name="De Carvalho L.P.S."/>
            <person name="Shen B."/>
        </authorList>
    </citation>
    <scope>NUCLEOTIDE SEQUENCE [LARGE SCALE GENOMIC DNA]</scope>
    <source>
        <strain evidence="1 2">NPDC015755</strain>
    </source>
</reference>
<evidence type="ECO:0008006" key="3">
    <source>
        <dbReference type="Google" id="ProtNLM"/>
    </source>
</evidence>
<dbReference type="Proteomes" id="UP001603013">
    <property type="component" value="Unassembled WGS sequence"/>
</dbReference>
<keyword evidence="2" id="KW-1185">Reference proteome</keyword>